<feature type="transmembrane region" description="Helical" evidence="1">
    <location>
        <begin position="6"/>
        <end position="25"/>
    </location>
</feature>
<dbReference type="EMBL" id="ALQB01000019">
    <property type="protein sequence ID" value="EJZ14980.1"/>
    <property type="molecule type" value="Genomic_DNA"/>
</dbReference>
<gene>
    <name evidence="2" type="ORF">MFORT_06757</name>
</gene>
<dbReference type="RefSeq" id="WP_003882581.1">
    <property type="nucleotide sequence ID" value="NZ_JH814732.1"/>
</dbReference>
<keyword evidence="1" id="KW-1133">Transmembrane helix</keyword>
<evidence type="ECO:0000256" key="1">
    <source>
        <dbReference type="SAM" id="Phobius"/>
    </source>
</evidence>
<protein>
    <submittedName>
        <fullName evidence="2">Uncharacterized protein</fullName>
    </submittedName>
</protein>
<dbReference type="HOGENOM" id="CLU_1592748_0_0_11"/>
<name>K0VBJ5_MYCFO</name>
<sequence>MDTSSAIAIAGLTTALFGTLTVPLLQSHFTGRREAMTRMDERRYVAYVDAITYAQIVEEKLIELTEDPFVRTARQARDTPDAAMIRAKLVLVAPRDIAGAFDELVHAWDDLCWMLSNDGPTHFDTGSPEYVVEEGSSGAVRIFKALDGLKTAVRAKTLGELPSARNP</sequence>
<proteinExistence type="predicted"/>
<keyword evidence="1" id="KW-0472">Membrane</keyword>
<dbReference type="AlphaFoldDB" id="K0VBJ5"/>
<reference evidence="2 3" key="1">
    <citation type="journal article" date="2012" name="J. Bacteriol.">
        <title>Complete Genome Sequence of Mycobacterium fortuitum subsp. fortuitum Type Strain DSM46621.</title>
        <authorList>
            <person name="Ho Y.S."/>
            <person name="Adroub S.A."/>
            <person name="Aleisa F."/>
            <person name="Mahmood H."/>
            <person name="Othoum G."/>
            <person name="Rashid F."/>
            <person name="Zaher M."/>
            <person name="Ali S."/>
            <person name="Bitter W."/>
            <person name="Pain A."/>
            <person name="Abdallah A.M."/>
        </authorList>
    </citation>
    <scope>NUCLEOTIDE SEQUENCE [LARGE SCALE GENOMIC DNA]</scope>
    <source>
        <strain evidence="3">DSM46621</strain>
    </source>
</reference>
<accession>K0VBJ5</accession>
<organism evidence="2 3">
    <name type="scientific">Mycolicibacterium fortuitum subsp. fortuitum DSM 46621 = ATCC 6841 = JCM 6387</name>
    <dbReference type="NCBI Taxonomy" id="1214102"/>
    <lineage>
        <taxon>Bacteria</taxon>
        <taxon>Bacillati</taxon>
        <taxon>Actinomycetota</taxon>
        <taxon>Actinomycetes</taxon>
        <taxon>Mycobacteriales</taxon>
        <taxon>Mycobacteriaceae</taxon>
        <taxon>Mycolicibacterium</taxon>
    </lineage>
</organism>
<keyword evidence="1" id="KW-0812">Transmembrane</keyword>
<evidence type="ECO:0000313" key="2">
    <source>
        <dbReference type="EMBL" id="EJZ14980.1"/>
    </source>
</evidence>
<comment type="caution">
    <text evidence="2">The sequence shown here is derived from an EMBL/GenBank/DDBJ whole genome shotgun (WGS) entry which is preliminary data.</text>
</comment>
<evidence type="ECO:0000313" key="3">
    <source>
        <dbReference type="Proteomes" id="UP000006043"/>
    </source>
</evidence>
<dbReference type="Proteomes" id="UP000006043">
    <property type="component" value="Unassembled WGS sequence"/>
</dbReference>
<dbReference type="GeneID" id="93415994"/>